<evidence type="ECO:0000313" key="1">
    <source>
        <dbReference type="EMBL" id="MFC0864861.1"/>
    </source>
</evidence>
<proteinExistence type="predicted"/>
<sequence>MRSGGWPACRHGERLGWAAAVAFLEDNGETLVYQDVDEAESLVISLAKGELDDVPDLARRFRGLGGQLGVE</sequence>
<organism evidence="1 2">
    <name type="scientific">Sphaerimonospora cavernae</name>
    <dbReference type="NCBI Taxonomy" id="1740611"/>
    <lineage>
        <taxon>Bacteria</taxon>
        <taxon>Bacillati</taxon>
        <taxon>Actinomycetota</taxon>
        <taxon>Actinomycetes</taxon>
        <taxon>Streptosporangiales</taxon>
        <taxon>Streptosporangiaceae</taxon>
        <taxon>Sphaerimonospora</taxon>
    </lineage>
</organism>
<reference evidence="1 2" key="1">
    <citation type="submission" date="2024-09" db="EMBL/GenBank/DDBJ databases">
        <authorList>
            <person name="Sun Q."/>
            <person name="Mori K."/>
        </authorList>
    </citation>
    <scope>NUCLEOTIDE SEQUENCE [LARGE SCALE GENOMIC DNA]</scope>
    <source>
        <strain evidence="1 2">TBRC 1851</strain>
    </source>
</reference>
<gene>
    <name evidence="1" type="ORF">ACFHYQ_21440</name>
</gene>
<dbReference type="Proteomes" id="UP001589870">
    <property type="component" value="Unassembled WGS sequence"/>
</dbReference>
<comment type="caution">
    <text evidence="1">The sequence shown here is derived from an EMBL/GenBank/DDBJ whole genome shotgun (WGS) entry which is preliminary data.</text>
</comment>
<accession>A0ABV6U9K3</accession>
<keyword evidence="2" id="KW-1185">Reference proteome</keyword>
<evidence type="ECO:0000313" key="2">
    <source>
        <dbReference type="Proteomes" id="UP001589870"/>
    </source>
</evidence>
<dbReference type="EMBL" id="JBHMQT010000044">
    <property type="protein sequence ID" value="MFC0864861.1"/>
    <property type="molecule type" value="Genomic_DNA"/>
</dbReference>
<name>A0ABV6U9K3_9ACTN</name>
<protein>
    <submittedName>
        <fullName evidence="1">Uncharacterized protein</fullName>
    </submittedName>
</protein>
<dbReference type="RefSeq" id="WP_394302909.1">
    <property type="nucleotide sequence ID" value="NZ_JBHMQT010000044.1"/>
</dbReference>
<dbReference type="Gene3D" id="1.10.1790.50">
    <property type="match status" value="1"/>
</dbReference>